<sequence length="260" mass="28513">MLHKGDALLEVCDLTVQFGGVVALNEISLEIYNQEILGLIGPNGAGKTTLFNCLSRLYRQSSGDILVHGQSITPFSPEDMAARGIGRTFQNIALFETMTVFDNVLTGAQFAMNCGLAADIFGGVKLRRERGETRDRIMHLLSLLDLADIADHGIADQNFAVRKRIEFARALAAKPSLLMLDEPAGGLNREEVAHLEDLIRQVRDQFKVAVLLVEHHLNLVMKVSDRVVAMDFGQKIADGLPQAVRAHPQVLQAYLGEDVA</sequence>
<dbReference type="SUPFAM" id="SSF52540">
    <property type="entry name" value="P-loop containing nucleoside triphosphate hydrolases"/>
    <property type="match status" value="1"/>
</dbReference>
<keyword evidence="1" id="KW-0813">Transport</keyword>
<reference evidence="6" key="1">
    <citation type="journal article" date="2017" name="Int. J. Syst. Evol. Microbiol.">
        <title>Notoacmeibacter marinus gen. nov., sp. nov., isolated from the gut of a limpet and proposal of Notoacmeibacteraceae fam. nov. in the order Rhizobiales of the class Alphaproteobacteria.</title>
        <authorList>
            <person name="Huang Z."/>
            <person name="Guo F."/>
            <person name="Lai Q."/>
        </authorList>
    </citation>
    <scope>NUCLEOTIDE SEQUENCE [LARGE SCALE GENOMIC DNA]</scope>
    <source>
        <strain evidence="6">XMTR2A4</strain>
    </source>
</reference>
<dbReference type="FunFam" id="3.40.50.300:FF:000421">
    <property type="entry name" value="Branched-chain amino acid ABC transporter ATP-binding protein"/>
    <property type="match status" value="1"/>
</dbReference>
<keyword evidence="6" id="KW-1185">Reference proteome</keyword>
<dbReference type="AlphaFoldDB" id="A0A231V1X2"/>
<name>A0A231V1X2_9HYPH</name>
<dbReference type="Pfam" id="PF12399">
    <property type="entry name" value="BCA_ABC_TP_C"/>
    <property type="match status" value="1"/>
</dbReference>
<dbReference type="PROSITE" id="PS50893">
    <property type="entry name" value="ABC_TRANSPORTER_2"/>
    <property type="match status" value="1"/>
</dbReference>
<dbReference type="PANTHER" id="PTHR45772">
    <property type="entry name" value="CONSERVED COMPONENT OF ABC TRANSPORTER FOR NATURAL AMINO ACIDS-RELATED"/>
    <property type="match status" value="1"/>
</dbReference>
<proteinExistence type="predicted"/>
<dbReference type="RefSeq" id="WP_094076140.1">
    <property type="nucleotide sequence ID" value="NZ_NBYO01000001.1"/>
</dbReference>
<dbReference type="InterPro" id="IPR003439">
    <property type="entry name" value="ABC_transporter-like_ATP-bd"/>
</dbReference>
<dbReference type="InterPro" id="IPR027417">
    <property type="entry name" value="P-loop_NTPase"/>
</dbReference>
<evidence type="ECO:0000256" key="3">
    <source>
        <dbReference type="ARBA" id="ARBA00022840"/>
    </source>
</evidence>
<dbReference type="GO" id="GO:0005886">
    <property type="term" value="C:plasma membrane"/>
    <property type="evidence" value="ECO:0007669"/>
    <property type="project" value="TreeGrafter"/>
</dbReference>
<keyword evidence="3 5" id="KW-0067">ATP-binding</keyword>
<protein>
    <submittedName>
        <fullName evidence="5">High-affinity branched-chain amino acid ABC transporter ATP-binding protein LivG</fullName>
    </submittedName>
</protein>
<accession>A0A231V1X2</accession>
<dbReference type="Proteomes" id="UP000215405">
    <property type="component" value="Unassembled WGS sequence"/>
</dbReference>
<evidence type="ECO:0000313" key="5">
    <source>
        <dbReference type="EMBL" id="OXT02182.1"/>
    </source>
</evidence>
<dbReference type="InterPro" id="IPR003593">
    <property type="entry name" value="AAA+_ATPase"/>
</dbReference>
<evidence type="ECO:0000313" key="6">
    <source>
        <dbReference type="Proteomes" id="UP000215405"/>
    </source>
</evidence>
<dbReference type="SMART" id="SM00382">
    <property type="entry name" value="AAA"/>
    <property type="match status" value="1"/>
</dbReference>
<gene>
    <name evidence="5" type="primary">livG</name>
    <name evidence="5" type="ORF">B7H23_04475</name>
</gene>
<evidence type="ECO:0000259" key="4">
    <source>
        <dbReference type="PROSITE" id="PS50893"/>
    </source>
</evidence>
<feature type="domain" description="ABC transporter" evidence="4">
    <location>
        <begin position="9"/>
        <end position="257"/>
    </location>
</feature>
<dbReference type="InterPro" id="IPR051120">
    <property type="entry name" value="ABC_AA/LPS_Transport"/>
</dbReference>
<dbReference type="InterPro" id="IPR032823">
    <property type="entry name" value="BCA_ABC_TP_C"/>
</dbReference>
<evidence type="ECO:0000256" key="2">
    <source>
        <dbReference type="ARBA" id="ARBA00022741"/>
    </source>
</evidence>
<dbReference type="Pfam" id="PF00005">
    <property type="entry name" value="ABC_tran"/>
    <property type="match status" value="1"/>
</dbReference>
<organism evidence="5 6">
    <name type="scientific">Notoacmeibacter marinus</name>
    <dbReference type="NCBI Taxonomy" id="1876515"/>
    <lineage>
        <taxon>Bacteria</taxon>
        <taxon>Pseudomonadati</taxon>
        <taxon>Pseudomonadota</taxon>
        <taxon>Alphaproteobacteria</taxon>
        <taxon>Hyphomicrobiales</taxon>
        <taxon>Notoacmeibacteraceae</taxon>
        <taxon>Notoacmeibacter</taxon>
    </lineage>
</organism>
<dbReference type="GO" id="GO:0005524">
    <property type="term" value="F:ATP binding"/>
    <property type="evidence" value="ECO:0007669"/>
    <property type="project" value="UniProtKB-KW"/>
</dbReference>
<comment type="caution">
    <text evidence="5">The sequence shown here is derived from an EMBL/GenBank/DDBJ whole genome shotgun (WGS) entry which is preliminary data.</text>
</comment>
<keyword evidence="2" id="KW-0547">Nucleotide-binding</keyword>
<dbReference type="CDD" id="cd03219">
    <property type="entry name" value="ABC_Mj1267_LivG_branched"/>
    <property type="match status" value="1"/>
</dbReference>
<evidence type="ECO:0000256" key="1">
    <source>
        <dbReference type="ARBA" id="ARBA00022448"/>
    </source>
</evidence>
<dbReference type="GO" id="GO:0016887">
    <property type="term" value="F:ATP hydrolysis activity"/>
    <property type="evidence" value="ECO:0007669"/>
    <property type="project" value="InterPro"/>
</dbReference>
<dbReference type="PANTHER" id="PTHR45772:SF4">
    <property type="entry name" value="ABC TRANSPORTER ATP-BINDING PROTEIN"/>
    <property type="match status" value="1"/>
</dbReference>
<dbReference type="Gene3D" id="3.40.50.300">
    <property type="entry name" value="P-loop containing nucleotide triphosphate hydrolases"/>
    <property type="match status" value="1"/>
</dbReference>
<dbReference type="EMBL" id="NBYO01000001">
    <property type="protein sequence ID" value="OXT02182.1"/>
    <property type="molecule type" value="Genomic_DNA"/>
</dbReference>